<feature type="region of interest" description="Disordered" evidence="7">
    <location>
        <begin position="9"/>
        <end position="34"/>
    </location>
</feature>
<dbReference type="Gene3D" id="2.60.40.150">
    <property type="entry name" value="C2 domain"/>
    <property type="match status" value="2"/>
</dbReference>
<evidence type="ECO:0000256" key="8">
    <source>
        <dbReference type="SAM" id="Phobius"/>
    </source>
</evidence>
<keyword evidence="6" id="KW-0175">Coiled coil</keyword>
<feature type="compositionally biased region" description="Acidic residues" evidence="7">
    <location>
        <begin position="2428"/>
        <end position="2441"/>
    </location>
</feature>
<dbReference type="InterPro" id="IPR000008">
    <property type="entry name" value="C2_dom"/>
</dbReference>
<feature type="coiled-coil region" evidence="6">
    <location>
        <begin position="2278"/>
        <end position="2320"/>
    </location>
</feature>
<feature type="domain" description="C2" evidence="9">
    <location>
        <begin position="2507"/>
        <end position="2630"/>
    </location>
</feature>
<dbReference type="VEuPathDB" id="CryptoDB:Cvel_5837"/>
<feature type="compositionally biased region" description="Low complexity" evidence="7">
    <location>
        <begin position="1199"/>
        <end position="1220"/>
    </location>
</feature>
<evidence type="ECO:0000256" key="1">
    <source>
        <dbReference type="ARBA" id="ARBA00004167"/>
    </source>
</evidence>
<feature type="region of interest" description="Disordered" evidence="7">
    <location>
        <begin position="2421"/>
        <end position="2497"/>
    </location>
</feature>
<keyword evidence="2 8" id="KW-0812">Transmembrane</keyword>
<evidence type="ECO:0000313" key="10">
    <source>
        <dbReference type="EMBL" id="CEM39864.1"/>
    </source>
</evidence>
<dbReference type="CDD" id="cd00030">
    <property type="entry name" value="C2"/>
    <property type="match status" value="2"/>
</dbReference>
<dbReference type="InterPro" id="IPR037721">
    <property type="entry name" value="Ferlin"/>
</dbReference>
<evidence type="ECO:0000256" key="4">
    <source>
        <dbReference type="ARBA" id="ARBA00022989"/>
    </source>
</evidence>
<feature type="compositionally biased region" description="Polar residues" evidence="7">
    <location>
        <begin position="2068"/>
        <end position="2081"/>
    </location>
</feature>
<feature type="region of interest" description="Disordered" evidence="7">
    <location>
        <begin position="333"/>
        <end position="372"/>
    </location>
</feature>
<feature type="compositionally biased region" description="Basic and acidic residues" evidence="7">
    <location>
        <begin position="333"/>
        <end position="350"/>
    </location>
</feature>
<accession>A0A0G4H7X6</accession>
<dbReference type="PANTHER" id="PTHR12546">
    <property type="entry name" value="FER-1-LIKE"/>
    <property type="match status" value="1"/>
</dbReference>
<feature type="region of interest" description="Disordered" evidence="7">
    <location>
        <begin position="1385"/>
        <end position="1406"/>
    </location>
</feature>
<feature type="region of interest" description="Disordered" evidence="7">
    <location>
        <begin position="1815"/>
        <end position="1867"/>
    </location>
</feature>
<evidence type="ECO:0000256" key="3">
    <source>
        <dbReference type="ARBA" id="ARBA00022737"/>
    </source>
</evidence>
<dbReference type="SUPFAM" id="SSF49562">
    <property type="entry name" value="C2 domain (Calcium/lipid-binding domain, CaLB)"/>
    <property type="match status" value="2"/>
</dbReference>
<comment type="subcellular location">
    <subcellularLocation>
        <location evidence="1">Membrane</location>
        <topology evidence="1">Single-pass membrane protein</topology>
    </subcellularLocation>
</comment>
<feature type="compositionally biased region" description="Basic and acidic residues" evidence="7">
    <location>
        <begin position="1815"/>
        <end position="1834"/>
    </location>
</feature>
<dbReference type="PROSITE" id="PS50004">
    <property type="entry name" value="C2"/>
    <property type="match status" value="2"/>
</dbReference>
<keyword evidence="4 8" id="KW-1133">Transmembrane helix</keyword>
<evidence type="ECO:0000259" key="9">
    <source>
        <dbReference type="PROSITE" id="PS50004"/>
    </source>
</evidence>
<feature type="transmembrane region" description="Helical" evidence="8">
    <location>
        <begin position="3038"/>
        <end position="3056"/>
    </location>
</feature>
<dbReference type="SMART" id="SM00239">
    <property type="entry name" value="C2"/>
    <property type="match status" value="3"/>
</dbReference>
<feature type="region of interest" description="Disordered" evidence="7">
    <location>
        <begin position="1188"/>
        <end position="1223"/>
    </location>
</feature>
<dbReference type="PANTHER" id="PTHR12546:SF33">
    <property type="entry name" value="SPERM VESICLE FUSION PROTEIN FER-1"/>
    <property type="match status" value="1"/>
</dbReference>
<organism evidence="10">
    <name type="scientific">Chromera velia CCMP2878</name>
    <dbReference type="NCBI Taxonomy" id="1169474"/>
    <lineage>
        <taxon>Eukaryota</taxon>
        <taxon>Sar</taxon>
        <taxon>Alveolata</taxon>
        <taxon>Colpodellida</taxon>
        <taxon>Chromeraceae</taxon>
        <taxon>Chromera</taxon>
    </lineage>
</organism>
<dbReference type="EMBL" id="CDMZ01001961">
    <property type="protein sequence ID" value="CEM39864.1"/>
    <property type="molecule type" value="Genomic_DNA"/>
</dbReference>
<reference evidence="10" key="1">
    <citation type="submission" date="2014-11" db="EMBL/GenBank/DDBJ databases">
        <authorList>
            <person name="Otto D Thomas"/>
            <person name="Naeem Raeece"/>
        </authorList>
    </citation>
    <scope>NUCLEOTIDE SEQUENCE</scope>
</reference>
<feature type="region of interest" description="Disordered" evidence="7">
    <location>
        <begin position="980"/>
        <end position="1016"/>
    </location>
</feature>
<feature type="domain" description="C2" evidence="9">
    <location>
        <begin position="50"/>
        <end position="179"/>
    </location>
</feature>
<dbReference type="Pfam" id="PF00168">
    <property type="entry name" value="C2"/>
    <property type="match status" value="3"/>
</dbReference>
<dbReference type="InterPro" id="IPR035892">
    <property type="entry name" value="C2_domain_sf"/>
</dbReference>
<name>A0A0G4H7X6_9ALVE</name>
<evidence type="ECO:0000256" key="6">
    <source>
        <dbReference type="SAM" id="Coils"/>
    </source>
</evidence>
<dbReference type="GO" id="GO:0016020">
    <property type="term" value="C:membrane"/>
    <property type="evidence" value="ECO:0007669"/>
    <property type="project" value="UniProtKB-SubCell"/>
</dbReference>
<feature type="compositionally biased region" description="Polar residues" evidence="7">
    <location>
        <begin position="1844"/>
        <end position="1861"/>
    </location>
</feature>
<evidence type="ECO:0000256" key="5">
    <source>
        <dbReference type="ARBA" id="ARBA00023136"/>
    </source>
</evidence>
<dbReference type="PhylomeDB" id="A0A0G4H7X6"/>
<proteinExistence type="predicted"/>
<keyword evidence="5 8" id="KW-0472">Membrane</keyword>
<feature type="coiled-coil region" evidence="6">
    <location>
        <begin position="2096"/>
        <end position="2130"/>
    </location>
</feature>
<feature type="region of interest" description="Disordered" evidence="7">
    <location>
        <begin position="2068"/>
        <end position="2090"/>
    </location>
</feature>
<keyword evidence="3" id="KW-0677">Repeat</keyword>
<evidence type="ECO:0000256" key="7">
    <source>
        <dbReference type="SAM" id="MobiDB-lite"/>
    </source>
</evidence>
<feature type="region of interest" description="Disordered" evidence="7">
    <location>
        <begin position="492"/>
        <end position="511"/>
    </location>
</feature>
<gene>
    <name evidence="10" type="ORF">Cvel_5837</name>
</gene>
<dbReference type="GO" id="GO:0007009">
    <property type="term" value="P:plasma membrane organization"/>
    <property type="evidence" value="ECO:0007669"/>
    <property type="project" value="TreeGrafter"/>
</dbReference>
<protein>
    <recommendedName>
        <fullName evidence="9">C2 domain-containing protein</fullName>
    </recommendedName>
</protein>
<evidence type="ECO:0000256" key="2">
    <source>
        <dbReference type="ARBA" id="ARBA00022692"/>
    </source>
</evidence>
<sequence>MCLIVFLQADNPEKPASRPPPNEEEEGVFEKAEKKKQKTGWFAMCTSPTTDEDEIVADELDVPNPGDQLYLRLLVWSANKLPSLDVPNIGDIFAGKGSNESDPYVEVHFQGKTYKTRHMEDNNNPVFQEVYEMPIGGGRDTVTFYVKDYDLVGEHDLLGTATLKIPHKPTSIKKEEMVLKGVPVPAGFQSWWQKPPDSRLTVFYQVVRSLENQPDMVWLAQSSEDAGGESTQSYDVHVKILSCHVYHEAWKKLPKRRTRSTFLRIECGDEKIYSDPLEETFYPGNTIDPITYENTLQEVQNPYKKFLPSDDKYDYKVEAKKYWDRVNKANQRATERRLKEEKAKKEEEQAHANPQEAAGALEAEPESPGRSFVHSLSRLGTARLSRAGSSKAPLGVDKKVEAAEFPVEEELCLPLVPLVDRKITLKDKTRTDFLTTKLEITFMTKMKLDRKMLEKDKEVEQQEKAVKNKVKAEQAAKKDAAAKSAAEKQIEAVEEKVKESEKDREKHTEEEGKITLELDDFWHDINESRADADERKLDRVDLVVEITPEKMAEEGFEDGEENEPGALDKLMDQIRKFQARQAARSFDKKLFRDTGEIPNNNQINKRRKAEMQKALTRAIKEGVYIWKAYNYPPKTALSGDRKPRPIPLYMFAYADFLPELDRQAILAPPPNQRCDPLVRLTVQAPGAAKPPPQTKTIHNRQREVEWEPLYFELPPGRRRYPVLVELLDDDSNWFATRSQLIGKKGFFDVLRLLDRPTWIHFYGGNVLGPRKDIDESMVLGAQRPPSYYHGSLCLYFSRSRNKGSMGTWPPLPSDPSIGRRRFLEVRLFRGLYLHDYAKKRVNVLVQVGGAELIPTDRKGKVLGSEPDASKQQRSMRDFGVRNHDLLCFPGYVNSKGVLRFYAWDVGREEKGFPQGLERDADMELEDPKYERNAWVQRRSKEIRVMEGIKWCYLYIQEDKGTEHPKLFARMDLQNAIKPERIVKNTSESDDEEEEAAAAAAQQEALPSTARAQSPEELMEEGKLCDWTIDEILEPRPKWVPVYWDTSVCQVPGNWRLESNVAGAICGWASLRQDPIEAARQEAARQGTMKAALVEGKQKKKMQRGSTTSIYVKETKVQPGRGAGGFKSKNDAKPAAPKPGSTLGGPQGPDQDRIDIDDNPYVPAPGTMSSTAEHRFGAPGTVVQCEQEFANPSDSKGKKAASGSAEGEAPPASPAAAPETAEGSRRRNVFHKDLYFWADVLQARKIPSEDPDGLCDPVWKLFVEDQEVTPPEVERDKVMRPDVPNSLNPSYLQRTCIKIRFYDPPVQGKRRSKLDERCLQPFDDLLAPPPPVMLHLYDWDPPTWNRSTADLEPVSKVLCFLEQRDKDGDILRAGVANMDQEEKVKAKKKLEEEERRDLLAGKSSDGTKMAELERKPLDEKLGVNALLRPIWYSLASNLSVSIEDIAKESEAAKWDALPRILLASGYSKRRPSRYRDPSLDREMDFLPSEKGTWEVAKIEKPSAATAAAALSVEMAAAVGGDSSRSAEEKQERLEKLARKTGEKWGFDSLQMKPFRFTIDLMGLRELAPAITVSGAYRLLVIGPWNSRKASKTGKSKQLALQVPTYQLPAANLGEDKDTKALSLLEANNVGVRIISPPFNSPLLDYMATIEEEEEITVRGSAAKTDELRLKKQKQSGGPAKAFHVILPDLVFHLVDDSIMGNFKGPCGSLSVSLSSFYGIMSSSPEKDKARQKTFLGDRDQLVKHAMDCMLTTSWSISPKTVPEREEQRARSEFDQKMKLLDLILKQYLTPDNSVQSLKPESQESIDKRIKKTQKEIEQKDEELTKLQGQEKERRSTLKKAAGSPSKKQSSIGRAPGSSSIRASASKLPPEAAGAAAGASVSLAPAEKTEAQKAEDALDEVMEKIATNRYERGILEARFEADKKKRKGLKRMESVDSEGFLADMLRDTNLVPCPAVAPEMDTLKVSMKIYAEKAGYLTYDNDTILGRCIFDLKLATIVPYEADPANVEEHHVQHFNPDDVFLEGDFENPQPFDPPVMMVEHPWFSGPMEDKERQKEIEDLQGRIERLASKQTNADGRLSTQRSLGGPSAMDEGLAERAEVRGRQIQSLKRRVEELQKEKEKLRKQEPLFQERFGTFIRKPGHEVDPDDPDSKLLARLRMYSKRRQDPIDSSRPNPFSDSWMRKVQRPDPVTQEIETVEVAPTYNYLEISMEKTGRVVWSTQLEDLFITGQLLLLVYLPHEQQIVKVGLPNMDLRFKNESTFYIYETKFFHFQDREHRIDIQKMKEDMKQTRQIMRKCSEQKKRELRSKNEETLRKLKDLEEHLGRNRTNRFVMGETEDVSFEDIRLMGYENPAPIREKEFILECRKRTGSIYCRPQVNETLSLCPRGINFSGSLAVGEQLTHIGKLRGNVGVELLTEKAAKAANEALAEQQEEEEEEDLQEPDSPERVKVKPAGGDAGTEVPLENVSAVVATPASKGPKKQKTRRASTTADKNKEGEKAEDPLMDVCTRIPLPKAPNQYHWQQTEIQVHMYVLTCRGLTDVEAIGASDPMCRVIVGQGQKPRRMIQGKRVFWDNLNPEFYEHFEFSVSVPGDGHVALRVYDQNTLQAPEPIGEAVFDIEERWLGLRNFEDAARRIVRENYSDAEYMLKLELLPGAPPQTFLPPRWTMPVEYLPLFKSSKEGERGVQTGACRVFLDLQEAHLPYTPLNVTEQAEVEDYEVRVIIKEVSDITHYMDIGERNDVTVQASFRWMDLLDEPFTQEQATDCHKFAHDYASFNWRMKFNVKLPCSLCELEFRLIDQDGLSGGDPIYLGERVPLDDLWRLVHEANRKGNDPLGTMEEVVYFDKPFVREYKLGGFNEWLRAFCNRRCGACAKSCRRRCCPCSCYERCCPCCCRPQRDEFDSDKRVFEDGLPEAACCCCVCTPSCQQNDCCKRTALRQGACCGRYCYWCCWPCCNWNKPKPTIISAKMAVSIEFLPKNVADATPAGLGRAEPNENPKLPEPEGRFSWSLVFKDPKQALRVFIGPTNYRRLAVCCRVTGCILAITVVLVVIALIIYLLIQFQVVFNFRLPGA</sequence>
<feature type="region of interest" description="Disordered" evidence="7">
    <location>
        <begin position="1094"/>
        <end position="1173"/>
    </location>
</feature>
<feature type="compositionally biased region" description="Basic and acidic residues" evidence="7">
    <location>
        <begin position="1385"/>
        <end position="1398"/>
    </location>
</feature>